<reference evidence="2 3" key="1">
    <citation type="journal article" date="2018" name="Sci. Rep.">
        <title>Characterisation of pathogen-specific regions and novel effector candidates in Fusarium oxysporum f. sp. cepae.</title>
        <authorList>
            <person name="Armitage A.D."/>
            <person name="Taylor A."/>
            <person name="Sobczyk M.K."/>
            <person name="Baxter L."/>
            <person name="Greenfield B.P."/>
            <person name="Bates H.J."/>
            <person name="Wilson F."/>
            <person name="Jackson A.C."/>
            <person name="Ott S."/>
            <person name="Harrison R.J."/>
            <person name="Clarkson J.P."/>
        </authorList>
    </citation>
    <scope>NUCLEOTIDE SEQUENCE [LARGE SCALE GENOMIC DNA]</scope>
    <source>
        <strain evidence="2 3">FoC_Fus2</strain>
    </source>
</reference>
<dbReference type="EMBL" id="MRCU01000008">
    <property type="protein sequence ID" value="RKK13521.1"/>
    <property type="molecule type" value="Genomic_DNA"/>
</dbReference>
<comment type="caution">
    <text evidence="2">The sequence shown here is derived from an EMBL/GenBank/DDBJ whole genome shotgun (WGS) entry which is preliminary data.</text>
</comment>
<gene>
    <name evidence="2" type="ORF">BFJ65_g12746</name>
</gene>
<evidence type="ECO:0000256" key="1">
    <source>
        <dbReference type="SAM" id="MobiDB-lite"/>
    </source>
</evidence>
<dbReference type="AlphaFoldDB" id="A0A3L6N7H0"/>
<evidence type="ECO:0000313" key="3">
    <source>
        <dbReference type="Proteomes" id="UP000270866"/>
    </source>
</evidence>
<evidence type="ECO:0000313" key="2">
    <source>
        <dbReference type="EMBL" id="RKK13521.1"/>
    </source>
</evidence>
<feature type="region of interest" description="Disordered" evidence="1">
    <location>
        <begin position="1"/>
        <end position="41"/>
    </location>
</feature>
<dbReference type="Proteomes" id="UP000270866">
    <property type="component" value="Chromosome 10"/>
</dbReference>
<accession>A0A3L6N7H0</accession>
<name>A0A3L6N7H0_FUSOX</name>
<proteinExistence type="predicted"/>
<feature type="compositionally biased region" description="Basic and acidic residues" evidence="1">
    <location>
        <begin position="1"/>
        <end position="25"/>
    </location>
</feature>
<protein>
    <submittedName>
        <fullName evidence="2">Uncharacterized protein</fullName>
    </submittedName>
</protein>
<organism evidence="2 3">
    <name type="scientific">Fusarium oxysporum f. sp. cepae</name>
    <dbReference type="NCBI Taxonomy" id="396571"/>
    <lineage>
        <taxon>Eukaryota</taxon>
        <taxon>Fungi</taxon>
        <taxon>Dikarya</taxon>
        <taxon>Ascomycota</taxon>
        <taxon>Pezizomycotina</taxon>
        <taxon>Sordariomycetes</taxon>
        <taxon>Hypocreomycetidae</taxon>
        <taxon>Hypocreales</taxon>
        <taxon>Nectriaceae</taxon>
        <taxon>Fusarium</taxon>
        <taxon>Fusarium oxysporum species complex</taxon>
    </lineage>
</organism>
<sequence length="41" mass="4640">MSPVQQEDKDDKCLETRSTHEEANHGDGTPRCMVKRVPKGE</sequence>